<dbReference type="EMBL" id="RKKB01000019">
    <property type="protein sequence ID" value="RPA23230.1"/>
    <property type="molecule type" value="Genomic_DNA"/>
</dbReference>
<dbReference type="GO" id="GO:0004030">
    <property type="term" value="F:aldehyde dehydrogenase [NAD(P)+] activity"/>
    <property type="evidence" value="ECO:0007669"/>
    <property type="project" value="InterPro"/>
</dbReference>
<dbReference type="Pfam" id="PF00171">
    <property type="entry name" value="Aldedh"/>
    <property type="match status" value="1"/>
</dbReference>
<dbReference type="PANTHER" id="PTHR43217">
    <property type="entry name" value="SUCCINATE SEMIALDEHYDE DEHYDROGENASE [NAD(P)+] SAD"/>
    <property type="match status" value="1"/>
</dbReference>
<reference evidence="6" key="3">
    <citation type="submission" date="2018-11" db="EMBL/GenBank/DDBJ databases">
        <authorList>
            <person name="Hwang Y.J."/>
            <person name="Hwang C.Y."/>
        </authorList>
    </citation>
    <scope>NUCLEOTIDE SEQUENCE</scope>
    <source>
        <strain evidence="6">R106</strain>
    </source>
</reference>
<organism evidence="6 8">
    <name type="scientific">Shewanella psychromarinicola</name>
    <dbReference type="NCBI Taxonomy" id="2487742"/>
    <lineage>
        <taxon>Bacteria</taxon>
        <taxon>Pseudomonadati</taxon>
        <taxon>Pseudomonadota</taxon>
        <taxon>Gammaproteobacteria</taxon>
        <taxon>Alteromonadales</taxon>
        <taxon>Shewanellaceae</taxon>
        <taxon>Shewanella</taxon>
    </lineage>
</organism>
<dbReference type="RefSeq" id="WP_124013976.1">
    <property type="nucleotide sequence ID" value="NZ_CP034073.1"/>
</dbReference>
<sequence>MTYETRNPYTGDLLETFPDATDSEVNQAIEKAHTAFLSWKETEFVERARVMHAAAKILRRDVDYFANLLTVEMGKLVPEAKAEVALSADIFDYYAENAQTLLAPQKLPVAEGEAVIYAEPLGVLLAIEPWNFPFYQVVRIAAPQMSAGNTLLLKHASNVPQAAAAFEKLMLDAGLPEGVFKNLYATRSQLETIINDPRVHGVALTGSEGAGAVVAAQAGKALKKSTLELGGADAFVVLADAEMEKTIDWAVLGRHWNGGQVCVSSKRMIIVDDVYDTFLEGYIAGVARLKAGDPFEPTTTLAPLSSKAAAEEIKDKIRQAVSFGATATEVGPIVPNSGNFVQPTILTDISQDNPARYWEFFGPVSMLFRAKDEDDAVQIANDSPFGLGGSVFTANPKHGAEVAKRITTGMVFVNHPTMAKADLPFGGVKRSGYGRELVGLGIKEFVNHKLIAVVDIDAPF</sequence>
<evidence type="ECO:0000313" key="8">
    <source>
        <dbReference type="Proteomes" id="UP000278855"/>
    </source>
</evidence>
<comment type="similarity">
    <text evidence="1">Belongs to the aldehyde dehydrogenase family.</text>
</comment>
<keyword evidence="2" id="KW-0521">NADP</keyword>
<dbReference type="PANTHER" id="PTHR43217:SF2">
    <property type="entry name" value="SUCCINATE-SEMIALDEHYDE DEHYDROGENASE [NADP(+)]"/>
    <property type="match status" value="1"/>
</dbReference>
<dbReference type="InterPro" id="IPR044148">
    <property type="entry name" value="ALDH_GabD1-like"/>
</dbReference>
<dbReference type="InterPro" id="IPR016162">
    <property type="entry name" value="Ald_DH_N"/>
</dbReference>
<dbReference type="KEGG" id="spsr:EGC80_11610"/>
<dbReference type="InterPro" id="IPR016163">
    <property type="entry name" value="Ald_DH_C"/>
</dbReference>
<dbReference type="OrthoDB" id="9812625at2"/>
<dbReference type="CDD" id="cd07100">
    <property type="entry name" value="ALDH_SSADH1_GabD1"/>
    <property type="match status" value="1"/>
</dbReference>
<evidence type="ECO:0000259" key="4">
    <source>
        <dbReference type="Pfam" id="PF00171"/>
    </source>
</evidence>
<dbReference type="FunFam" id="3.40.605.10:FF:000012">
    <property type="entry name" value="NAD-dependent succinate-semialdehyde dehydrogenase"/>
    <property type="match status" value="1"/>
</dbReference>
<proteinExistence type="inferred from homology"/>
<name>A0A3N4DNR4_9GAMM</name>
<dbReference type="InterPro" id="IPR015590">
    <property type="entry name" value="Aldehyde_DH_dom"/>
</dbReference>
<dbReference type="SUPFAM" id="SSF53720">
    <property type="entry name" value="ALDH-like"/>
    <property type="match status" value="1"/>
</dbReference>
<dbReference type="GO" id="GO:0004777">
    <property type="term" value="F:succinate-semialdehyde dehydrogenase (NAD+) activity"/>
    <property type="evidence" value="ECO:0007669"/>
    <property type="project" value="TreeGrafter"/>
</dbReference>
<keyword evidence="3" id="KW-0560">Oxidoreductase</keyword>
<dbReference type="Proteomes" id="UP000278855">
    <property type="component" value="Unassembled WGS sequence"/>
</dbReference>
<dbReference type="AlphaFoldDB" id="A0A3N4DNR4"/>
<protein>
    <submittedName>
        <fullName evidence="6">NAD-dependent succinate-semialdehyde dehydrogenase</fullName>
    </submittedName>
</protein>
<gene>
    <name evidence="6" type="ORF">EGC77_19235</name>
    <name evidence="5" type="ORF">EGC80_11610</name>
</gene>
<evidence type="ECO:0000256" key="1">
    <source>
        <dbReference type="ARBA" id="ARBA00009986"/>
    </source>
</evidence>
<dbReference type="Proteomes" id="UP000273778">
    <property type="component" value="Chromosome"/>
</dbReference>
<evidence type="ECO:0000256" key="3">
    <source>
        <dbReference type="ARBA" id="ARBA00023002"/>
    </source>
</evidence>
<evidence type="ECO:0000313" key="6">
    <source>
        <dbReference type="EMBL" id="RPA23230.1"/>
    </source>
</evidence>
<dbReference type="Gene3D" id="3.40.605.10">
    <property type="entry name" value="Aldehyde Dehydrogenase, Chain A, domain 1"/>
    <property type="match status" value="1"/>
</dbReference>
<evidence type="ECO:0000256" key="2">
    <source>
        <dbReference type="ARBA" id="ARBA00022857"/>
    </source>
</evidence>
<dbReference type="InterPro" id="IPR016161">
    <property type="entry name" value="Ald_DH/histidinol_DH"/>
</dbReference>
<evidence type="ECO:0000313" key="7">
    <source>
        <dbReference type="Proteomes" id="UP000273778"/>
    </source>
</evidence>
<reference evidence="8" key="2">
    <citation type="submission" date="2018-11" db="EMBL/GenBank/DDBJ databases">
        <title>Shewanella sp. R106.</title>
        <authorList>
            <person name="Hwang Y.J."/>
            <person name="Hwang C.Y."/>
        </authorList>
    </citation>
    <scope>NUCLEOTIDE SEQUENCE [LARGE SCALE GENOMIC DNA]</scope>
    <source>
        <strain evidence="8">R106</strain>
    </source>
</reference>
<dbReference type="Gene3D" id="3.40.309.10">
    <property type="entry name" value="Aldehyde Dehydrogenase, Chain A, domain 2"/>
    <property type="match status" value="1"/>
</dbReference>
<feature type="domain" description="Aldehyde dehydrogenase" evidence="4">
    <location>
        <begin position="2"/>
        <end position="450"/>
    </location>
</feature>
<reference evidence="5 7" key="1">
    <citation type="submission" date="2018-11" db="EMBL/GenBank/DDBJ databases">
        <title>Shewanella sp. M2.</title>
        <authorList>
            <person name="Hwang Y.J."/>
            <person name="Hwang C.Y."/>
        </authorList>
    </citation>
    <scope>NUCLEOTIDE SEQUENCE [LARGE SCALE GENOMIC DNA]</scope>
    <source>
        <strain evidence="5 7">M2</strain>
    </source>
</reference>
<dbReference type="FunFam" id="3.40.309.10:FF:000058">
    <property type="entry name" value="Succinate-semialdehyde dehydrogenase"/>
    <property type="match status" value="1"/>
</dbReference>
<evidence type="ECO:0000313" key="5">
    <source>
        <dbReference type="EMBL" id="AZG35489.1"/>
    </source>
</evidence>
<dbReference type="InterPro" id="IPR047110">
    <property type="entry name" value="GABD/Sad-like"/>
</dbReference>
<accession>A0A3N4DNR4</accession>
<dbReference type="EMBL" id="CP034073">
    <property type="protein sequence ID" value="AZG35489.1"/>
    <property type="molecule type" value="Genomic_DNA"/>
</dbReference>
<keyword evidence="7" id="KW-1185">Reference proteome</keyword>